<name>A0A7C8YN37_OPUST</name>
<feature type="transmembrane region" description="Helical" evidence="14">
    <location>
        <begin position="211"/>
        <end position="232"/>
    </location>
</feature>
<keyword evidence="9" id="KW-0809">Transit peptide</keyword>
<dbReference type="InterPro" id="IPR016833">
    <property type="entry name" value="Put_Na-Bile_cotransptr"/>
</dbReference>
<comment type="similarity">
    <text evidence="4">Belongs to the bile acid:sodium symporter (BASS) (TC 2.A.28) family.</text>
</comment>
<keyword evidence="6" id="KW-0150">Chloroplast</keyword>
<evidence type="ECO:0000256" key="13">
    <source>
        <dbReference type="ARBA" id="ARBA00076034"/>
    </source>
</evidence>
<evidence type="ECO:0000256" key="1">
    <source>
        <dbReference type="ARBA" id="ARBA00003198"/>
    </source>
</evidence>
<evidence type="ECO:0000256" key="8">
    <source>
        <dbReference type="ARBA" id="ARBA00022692"/>
    </source>
</evidence>
<feature type="transmembrane region" description="Helical" evidence="14">
    <location>
        <begin position="151"/>
        <end position="173"/>
    </location>
</feature>
<keyword evidence="11 14" id="KW-0472">Membrane</keyword>
<reference evidence="15" key="2">
    <citation type="submission" date="2020-07" db="EMBL/GenBank/DDBJ databases">
        <authorList>
            <person name="Vera ALvarez R."/>
            <person name="Arias-Moreno D.M."/>
            <person name="Jimenez-Jacinto V."/>
            <person name="Jimenez-Bremont J.F."/>
            <person name="Swaminathan K."/>
            <person name="Moose S.P."/>
            <person name="Guerrero-Gonzalez M.L."/>
            <person name="Marino-Ramirez L."/>
            <person name="Landsman D."/>
            <person name="Rodriguez-Kessler M."/>
            <person name="Delgado-Sanchez P."/>
        </authorList>
    </citation>
    <scope>NUCLEOTIDE SEQUENCE</scope>
    <source>
        <tissue evidence="15">Cladode</tissue>
    </source>
</reference>
<dbReference type="GO" id="GO:0009941">
    <property type="term" value="C:chloroplast envelope"/>
    <property type="evidence" value="ECO:0007669"/>
    <property type="project" value="UniProtKB-SubCell"/>
</dbReference>
<protein>
    <recommendedName>
        <fullName evidence="12">Probable sodium/metabolite cotransporter BASS4, chloroplastic</fullName>
    </recommendedName>
    <alternativeName>
        <fullName evidence="13">Bile acid-sodium symporter family protein 4</fullName>
    </alternativeName>
</protein>
<evidence type="ECO:0000256" key="14">
    <source>
        <dbReference type="SAM" id="Phobius"/>
    </source>
</evidence>
<dbReference type="GO" id="GO:0016020">
    <property type="term" value="C:membrane"/>
    <property type="evidence" value="ECO:0007669"/>
    <property type="project" value="UniProtKB-SubCell"/>
</dbReference>
<evidence type="ECO:0000256" key="6">
    <source>
        <dbReference type="ARBA" id="ARBA00022528"/>
    </source>
</evidence>
<organism evidence="15">
    <name type="scientific">Opuntia streptacantha</name>
    <name type="common">Prickly pear cactus</name>
    <name type="synonym">Opuntia cardona</name>
    <dbReference type="NCBI Taxonomy" id="393608"/>
    <lineage>
        <taxon>Eukaryota</taxon>
        <taxon>Viridiplantae</taxon>
        <taxon>Streptophyta</taxon>
        <taxon>Embryophyta</taxon>
        <taxon>Tracheophyta</taxon>
        <taxon>Spermatophyta</taxon>
        <taxon>Magnoliopsida</taxon>
        <taxon>eudicotyledons</taxon>
        <taxon>Gunneridae</taxon>
        <taxon>Pentapetalae</taxon>
        <taxon>Caryophyllales</taxon>
        <taxon>Cactineae</taxon>
        <taxon>Cactaceae</taxon>
        <taxon>Opuntioideae</taxon>
        <taxon>Opuntia</taxon>
    </lineage>
</organism>
<comment type="subcellular location">
    <subcellularLocation>
        <location evidence="3">Membrane</location>
        <topology evidence="3">Multi-pass membrane protein</topology>
    </subcellularLocation>
    <subcellularLocation>
        <location evidence="2">Plastid</location>
        <location evidence="2">Chloroplast envelope</location>
    </subcellularLocation>
</comment>
<comment type="function">
    <text evidence="1">May function as sodium-coupled metabolite transporter across the chloroplast envelope.</text>
</comment>
<evidence type="ECO:0000256" key="11">
    <source>
        <dbReference type="ARBA" id="ARBA00023136"/>
    </source>
</evidence>
<feature type="transmembrane region" description="Helical" evidence="14">
    <location>
        <begin position="182"/>
        <end position="205"/>
    </location>
</feature>
<sequence length="440" mass="47481">MAAAMEAGTTVIHNFSPPSTSSILRRRFPNFPAKYSLFSGVPLTCIPNRTSRFPTLSASQGPGQAEYGGDKNGIILTSSTVLALAKPLLDFAFANLLPFTLVAGVALGIKSPALGCLAHRYSLSKFITSWLFFASGLKMQDGDLDAVIEAWPAAFYGLAFILLLSPLFSKLILQLQLAPQEFVIGLAIFSCMPTALNGGVALTQLVGGNSALALALTVTSVILGMLTVPLWITKFFADGFGVAIPTWKLFQNLLLILIVPLILGKVMRNSFPGLATYVDQNERFFSITTSILLGFFPWMQVSKSRALLMMVKPEVFVGAAGMGILVHVFFLAFNAIMIRILSADSSPWKAVFEKKENSRALILVCSQRSLLIATAIVEQIGGVLGESGLLVLPSVAADVNQVLCLTDFLLSTVFIGSHNRLTYLNEAVISCSFLYHPFRL</sequence>
<accession>A0A7C8YN37</accession>
<keyword evidence="10 14" id="KW-1133">Transmembrane helix</keyword>
<dbReference type="Gene3D" id="1.20.1530.20">
    <property type="match status" value="1"/>
</dbReference>
<evidence type="ECO:0000256" key="12">
    <source>
        <dbReference type="ARBA" id="ARBA00067138"/>
    </source>
</evidence>
<feature type="transmembrane region" description="Helical" evidence="14">
    <location>
        <begin position="283"/>
        <end position="301"/>
    </location>
</feature>
<evidence type="ECO:0000256" key="5">
    <source>
        <dbReference type="ARBA" id="ARBA00022448"/>
    </source>
</evidence>
<dbReference type="AlphaFoldDB" id="A0A7C8YN37"/>
<reference evidence="15" key="1">
    <citation type="journal article" date="2013" name="J. Plant Res.">
        <title>Effect of fungi and light on seed germination of three Opuntia species from semiarid lands of central Mexico.</title>
        <authorList>
            <person name="Delgado-Sanchez P."/>
            <person name="Jimenez-Bremont J.F."/>
            <person name="Guerrero-Gonzalez Mde L."/>
            <person name="Flores J."/>
        </authorList>
    </citation>
    <scope>NUCLEOTIDE SEQUENCE</scope>
    <source>
        <tissue evidence="15">Cladode</tissue>
    </source>
</reference>
<dbReference type="EMBL" id="GISG01037133">
    <property type="protein sequence ID" value="MBA4622135.1"/>
    <property type="molecule type" value="Transcribed_RNA"/>
</dbReference>
<feature type="transmembrane region" description="Helical" evidence="14">
    <location>
        <begin position="239"/>
        <end position="263"/>
    </location>
</feature>
<keyword evidence="5" id="KW-0813">Transport</keyword>
<dbReference type="PANTHER" id="PTHR18640:SF12">
    <property type="entry name" value="SODIUM_METABOLITE COTRANSPORTER BASS4, CHLOROPLASTIC ISOFORM X1-RELATED"/>
    <property type="match status" value="1"/>
</dbReference>
<keyword evidence="7" id="KW-0934">Plastid</keyword>
<evidence type="ECO:0000256" key="4">
    <source>
        <dbReference type="ARBA" id="ARBA00006528"/>
    </source>
</evidence>
<dbReference type="InterPro" id="IPR038770">
    <property type="entry name" value="Na+/solute_symporter_sf"/>
</dbReference>
<dbReference type="Pfam" id="PF13593">
    <property type="entry name" value="SBF_like"/>
    <property type="match status" value="1"/>
</dbReference>
<evidence type="ECO:0000313" key="15">
    <source>
        <dbReference type="EMBL" id="MBA4622135.1"/>
    </source>
</evidence>
<evidence type="ECO:0000256" key="2">
    <source>
        <dbReference type="ARBA" id="ARBA00004119"/>
    </source>
</evidence>
<proteinExistence type="inferred from homology"/>
<keyword evidence="8 14" id="KW-0812">Transmembrane</keyword>
<dbReference type="FunFam" id="1.20.1530.20:FF:000021">
    <property type="entry name" value="Probable sodium/metabolite cotransporter BASS4, chloroplastic"/>
    <property type="match status" value="1"/>
</dbReference>
<evidence type="ECO:0000256" key="7">
    <source>
        <dbReference type="ARBA" id="ARBA00022640"/>
    </source>
</evidence>
<evidence type="ECO:0000256" key="9">
    <source>
        <dbReference type="ARBA" id="ARBA00022946"/>
    </source>
</evidence>
<evidence type="ECO:0000256" key="10">
    <source>
        <dbReference type="ARBA" id="ARBA00022989"/>
    </source>
</evidence>
<dbReference type="PANTHER" id="PTHR18640">
    <property type="entry name" value="SOLUTE CARRIER FAMILY 10 MEMBER 7"/>
    <property type="match status" value="1"/>
</dbReference>
<evidence type="ECO:0000256" key="3">
    <source>
        <dbReference type="ARBA" id="ARBA00004141"/>
    </source>
</evidence>
<feature type="transmembrane region" description="Helical" evidence="14">
    <location>
        <begin position="313"/>
        <end position="337"/>
    </location>
</feature>